<name>A0A7M7M8Q2_VARDE</name>
<keyword evidence="2" id="KW-0436">Ligase</keyword>
<evidence type="ECO:0000256" key="1">
    <source>
        <dbReference type="ARBA" id="ARBA00006432"/>
    </source>
</evidence>
<accession>A0A7M7M8Q2</accession>
<evidence type="ECO:0000256" key="7">
    <source>
        <dbReference type="ARBA" id="ARBA00048277"/>
    </source>
</evidence>
<dbReference type="AlphaFoldDB" id="A0A7M7M8Q2"/>
<sequence length="623" mass="69070">MNATGRRGINLLRLSSPAKLTASRGHVPKTGIIRRSKHVWTTIAAQSIHTSTVSHSLSSLTDCEKKCTKPLSYHCELGTEPLVNWTFAKCIDQAAAMAVDEQAYVFVEEGKEFTFGEYKYTVDQCAKGLLSMGFRKGDSLMIFCPNTTSWWIIFSACARIGVMSASVHPGYSKQEFFNAMDKVKAKAIFIPEKFKTLHFYQNLCKWIPEITTSAPGQVCSKQHPNLTMVICDANRPLPGTVHVSEVFAGGNANLQAVEAEMCCDDPLTVIFTSGTTGAAKAACLTHHSFINNVRIAHRNLTAGDTEASTKLLCPLPFFHVFGLLNMFHPLISHTPTIVPAVGYDQLQTMKAIHEYRCTQMSGSPTMYIDLLNHPERSKYDLSSMKRCIMGGAICTPEIRQQVEENFGNETMALIGYGSTETSTVATSIKPTDPPKKRLQTVGKPIAHTEIKIANPETGVELPCGETGEIWIRGFNIFSGYIDEEAKTKEVLTSTRWYRSGDIGTMDSEGFIYVVGRLKDLIIRGGENVHPIDIEIELDAHPAVEQSQVVGVPDKRMGEEICAFVSLKENKNATAEELRDFLKGKIAYFKIPKYFLFEHDLPKTAIGKVQKHKLREKAIEELGL</sequence>
<keyword evidence="11" id="KW-1185">Reference proteome</keyword>
<dbReference type="OMA" id="TMIADMI"/>
<comment type="catalytic activity">
    <reaction evidence="6">
        <text>octanoate + ATP + CoA = octanoyl-CoA + AMP + diphosphate</text>
        <dbReference type="Rhea" id="RHEA:33631"/>
        <dbReference type="ChEBI" id="CHEBI:25646"/>
        <dbReference type="ChEBI" id="CHEBI:30616"/>
        <dbReference type="ChEBI" id="CHEBI:33019"/>
        <dbReference type="ChEBI" id="CHEBI:57287"/>
        <dbReference type="ChEBI" id="CHEBI:57386"/>
        <dbReference type="ChEBI" id="CHEBI:456215"/>
    </reaction>
</comment>
<dbReference type="Pfam" id="PF13193">
    <property type="entry name" value="AMP-binding_C"/>
    <property type="match status" value="1"/>
</dbReference>
<feature type="domain" description="AMP-binding enzyme C-terminal" evidence="9">
    <location>
        <begin position="533"/>
        <end position="607"/>
    </location>
</feature>
<dbReference type="OrthoDB" id="10253115at2759"/>
<dbReference type="InterPro" id="IPR020845">
    <property type="entry name" value="AMP-binding_CS"/>
</dbReference>
<dbReference type="RefSeq" id="XP_022644263.1">
    <property type="nucleotide sequence ID" value="XM_022788528.1"/>
</dbReference>
<evidence type="ECO:0000259" key="8">
    <source>
        <dbReference type="Pfam" id="PF00501"/>
    </source>
</evidence>
<dbReference type="PANTHER" id="PTHR43201:SF5">
    <property type="entry name" value="MEDIUM-CHAIN ACYL-COA LIGASE ACSF2, MITOCHONDRIAL"/>
    <property type="match status" value="1"/>
</dbReference>
<dbReference type="GO" id="GO:0031956">
    <property type="term" value="F:medium-chain fatty acid-CoA ligase activity"/>
    <property type="evidence" value="ECO:0007669"/>
    <property type="project" value="UniProtKB-EC"/>
</dbReference>
<comment type="catalytic activity">
    <reaction evidence="7">
        <text>a medium-chain fatty acid + ATP + CoA = a medium-chain fatty acyl-CoA + AMP + diphosphate</text>
        <dbReference type="Rhea" id="RHEA:48340"/>
        <dbReference type="ChEBI" id="CHEBI:30616"/>
        <dbReference type="ChEBI" id="CHEBI:33019"/>
        <dbReference type="ChEBI" id="CHEBI:57287"/>
        <dbReference type="ChEBI" id="CHEBI:59558"/>
        <dbReference type="ChEBI" id="CHEBI:90546"/>
        <dbReference type="ChEBI" id="CHEBI:456215"/>
        <dbReference type="EC" id="6.2.1.2"/>
    </reaction>
</comment>
<protein>
    <recommendedName>
        <fullName evidence="5">Medium-chain acyl-CoA ligase ACSF2, mitochondrial</fullName>
        <ecNumber evidence="4">6.2.1.2</ecNumber>
    </recommendedName>
</protein>
<dbReference type="EnsemblMetazoa" id="XM_022788528">
    <property type="protein sequence ID" value="XP_022644263"/>
    <property type="gene ID" value="LOC111243265"/>
</dbReference>
<dbReference type="InterPro" id="IPR042099">
    <property type="entry name" value="ANL_N_sf"/>
</dbReference>
<dbReference type="Proteomes" id="UP000594260">
    <property type="component" value="Unplaced"/>
</dbReference>
<dbReference type="SUPFAM" id="SSF56801">
    <property type="entry name" value="Acetyl-CoA synthetase-like"/>
    <property type="match status" value="1"/>
</dbReference>
<dbReference type="KEGG" id="vde:111243265"/>
<evidence type="ECO:0000256" key="6">
    <source>
        <dbReference type="ARBA" id="ARBA00047319"/>
    </source>
</evidence>
<dbReference type="FunFam" id="3.30.300.30:FF:000008">
    <property type="entry name" value="2,3-dihydroxybenzoate-AMP ligase"/>
    <property type="match status" value="1"/>
</dbReference>
<dbReference type="PROSITE" id="PS00455">
    <property type="entry name" value="AMP_BINDING"/>
    <property type="match status" value="1"/>
</dbReference>
<evidence type="ECO:0000313" key="10">
    <source>
        <dbReference type="EnsemblMetazoa" id="XP_022644263"/>
    </source>
</evidence>
<comment type="similarity">
    <text evidence="1">Belongs to the ATP-dependent AMP-binding enzyme family.</text>
</comment>
<dbReference type="EC" id="6.2.1.2" evidence="4"/>
<dbReference type="Pfam" id="PF00501">
    <property type="entry name" value="AMP-binding"/>
    <property type="match status" value="1"/>
</dbReference>
<evidence type="ECO:0000256" key="3">
    <source>
        <dbReference type="ARBA" id="ARBA00037247"/>
    </source>
</evidence>
<dbReference type="GeneID" id="111243265"/>
<proteinExistence type="inferred from homology"/>
<dbReference type="InterPro" id="IPR045851">
    <property type="entry name" value="AMP-bd_C_sf"/>
</dbReference>
<evidence type="ECO:0000313" key="11">
    <source>
        <dbReference type="Proteomes" id="UP000594260"/>
    </source>
</evidence>
<dbReference type="PANTHER" id="PTHR43201">
    <property type="entry name" value="ACYL-COA SYNTHETASE"/>
    <property type="match status" value="1"/>
</dbReference>
<evidence type="ECO:0000256" key="4">
    <source>
        <dbReference type="ARBA" id="ARBA00039009"/>
    </source>
</evidence>
<evidence type="ECO:0000256" key="2">
    <source>
        <dbReference type="ARBA" id="ARBA00022598"/>
    </source>
</evidence>
<dbReference type="GO" id="GO:0006631">
    <property type="term" value="P:fatty acid metabolic process"/>
    <property type="evidence" value="ECO:0007669"/>
    <property type="project" value="TreeGrafter"/>
</dbReference>
<dbReference type="Gene3D" id="3.40.50.12780">
    <property type="entry name" value="N-terminal domain of ligase-like"/>
    <property type="match status" value="1"/>
</dbReference>
<evidence type="ECO:0000259" key="9">
    <source>
        <dbReference type="Pfam" id="PF13193"/>
    </source>
</evidence>
<dbReference type="InParanoid" id="A0A7M7M8Q2"/>
<dbReference type="InterPro" id="IPR025110">
    <property type="entry name" value="AMP-bd_C"/>
</dbReference>
<comment type="function">
    <text evidence="3">Acyl-CoA synthases catalyze the initial reaction in fatty acid metabolism, by forming a thioester with CoA. Has some preference toward medium-chain substrates. Plays a role in adipocyte differentiation.</text>
</comment>
<dbReference type="InterPro" id="IPR000873">
    <property type="entry name" value="AMP-dep_synth/lig_dom"/>
</dbReference>
<evidence type="ECO:0000256" key="5">
    <source>
        <dbReference type="ARBA" id="ARBA00039638"/>
    </source>
</evidence>
<dbReference type="Gene3D" id="3.30.300.30">
    <property type="match status" value="1"/>
</dbReference>
<reference evidence="10" key="1">
    <citation type="submission" date="2021-01" db="UniProtKB">
        <authorList>
            <consortium name="EnsemblMetazoa"/>
        </authorList>
    </citation>
    <scope>IDENTIFICATION</scope>
</reference>
<organism evidence="10 11">
    <name type="scientific">Varroa destructor</name>
    <name type="common">Honeybee mite</name>
    <dbReference type="NCBI Taxonomy" id="109461"/>
    <lineage>
        <taxon>Eukaryota</taxon>
        <taxon>Metazoa</taxon>
        <taxon>Ecdysozoa</taxon>
        <taxon>Arthropoda</taxon>
        <taxon>Chelicerata</taxon>
        <taxon>Arachnida</taxon>
        <taxon>Acari</taxon>
        <taxon>Parasitiformes</taxon>
        <taxon>Mesostigmata</taxon>
        <taxon>Gamasina</taxon>
        <taxon>Dermanyssoidea</taxon>
        <taxon>Varroidae</taxon>
        <taxon>Varroa</taxon>
    </lineage>
</organism>
<feature type="domain" description="AMP-dependent synthetase/ligase" evidence="8">
    <location>
        <begin position="93"/>
        <end position="480"/>
    </location>
</feature>